<dbReference type="RefSeq" id="WP_005192350.1">
    <property type="nucleotide sequence ID" value="NZ_CP045804.1"/>
</dbReference>
<proteinExistence type="predicted"/>
<name>A0A857KLU8_9ACTN</name>
<gene>
    <name evidence="1" type="ORF">GII30_16465</name>
</gene>
<dbReference type="AlphaFoldDB" id="A0A857KLU8"/>
<organism evidence="1">
    <name type="scientific">Gordonia amarae</name>
    <dbReference type="NCBI Taxonomy" id="36821"/>
    <lineage>
        <taxon>Bacteria</taxon>
        <taxon>Bacillati</taxon>
        <taxon>Actinomycetota</taxon>
        <taxon>Actinomycetes</taxon>
        <taxon>Mycobacteriales</taxon>
        <taxon>Gordoniaceae</taxon>
        <taxon>Gordonia</taxon>
    </lineage>
</organism>
<reference evidence="1" key="1">
    <citation type="journal article" date="2021" name="Nat. Microbiol.">
        <title>Cocultivation of an ultrasmall environmental parasitic bacterium with lytic ability against bacteria associated with wastewater foams.</title>
        <authorList>
            <person name="Batinovic S."/>
            <person name="Rose J.J.A."/>
            <person name="Ratcliffe J."/>
            <person name="Seviour R.J."/>
            <person name="Petrovski S."/>
        </authorList>
    </citation>
    <scope>NUCLEOTIDE SEQUENCE</scope>
    <source>
        <strain evidence="1">CON44</strain>
    </source>
</reference>
<sequence>MKISTAPAAARLPWLTLALEAAGGTFTWALDDPPGSGPHLHLWAPGEADWLWRIIGEQAHAATLRDLTSRHDIDVPVSAPAELALLYRLAWGHWLRRWWPASAADGIDPLPALVLDAEVAALTADCEMYFGDTGFDGDPNAVLGAYDDADIAALALHPRPDVRDLHARLREFDTGEQEPVPAASGDPGDYALAAGPGTATESGGGIARGLASVPWESVPAHTFDAAENTIAWSVDAAPDVVADVTVALLPGRTAAPVRVALSLHDPAFEAQATLAPDGRLPIPLPLTATEAWGADWSALVVTVGGVDARDSREQREQVRALVRERIEGGTGLTGLFVAEQIVADNAY</sequence>
<dbReference type="EMBL" id="CP045810">
    <property type="protein sequence ID" value="QHN40522.1"/>
    <property type="molecule type" value="Genomic_DNA"/>
</dbReference>
<evidence type="ECO:0000313" key="1">
    <source>
        <dbReference type="EMBL" id="QHN40522.1"/>
    </source>
</evidence>
<accession>A0A857KLU8</accession>
<protein>
    <submittedName>
        <fullName evidence="1">Uncharacterized protein</fullName>
    </submittedName>
</protein>